<dbReference type="EMBL" id="JAGINT010000001">
    <property type="protein sequence ID" value="MBP2352775.1"/>
    <property type="molecule type" value="Genomic_DNA"/>
</dbReference>
<feature type="transmembrane region" description="Helical" evidence="2">
    <location>
        <begin position="27"/>
        <end position="47"/>
    </location>
</feature>
<keyword evidence="2" id="KW-0472">Membrane</keyword>
<dbReference type="PANTHER" id="PTHR35335:SF1">
    <property type="entry name" value="UPF0716 PROTEIN FXSA"/>
    <property type="match status" value="1"/>
</dbReference>
<sequence length="176" mass="18494">MPWLIGLALLAVPIVEIFVIIQVGHAIGGWPTVGLLALETVFGAWLLKRAGRRAWTTLQAAVQSANLPGANLTGATVTDGKGTGGSSPGRDLTDSGMVLIGGALVIIPGFISDAVGLFFLLPFTRPLARRLTTRFLTRRAATLTPPDFTPFMPGATQPRRPASGDVIQGEVVDPEK</sequence>
<accession>A0ABS4UMC4</accession>
<evidence type="ECO:0000313" key="3">
    <source>
        <dbReference type="EMBL" id="MBP2352775.1"/>
    </source>
</evidence>
<evidence type="ECO:0000256" key="2">
    <source>
        <dbReference type="SAM" id="Phobius"/>
    </source>
</evidence>
<dbReference type="PANTHER" id="PTHR35335">
    <property type="entry name" value="UPF0716 PROTEIN FXSA"/>
    <property type="match status" value="1"/>
</dbReference>
<name>A0ABS4UMC4_9ACTN</name>
<dbReference type="InterPro" id="IPR007313">
    <property type="entry name" value="FxsA"/>
</dbReference>
<comment type="caution">
    <text evidence="3">The sequence shown here is derived from an EMBL/GenBank/DDBJ whole genome shotgun (WGS) entry which is preliminary data.</text>
</comment>
<dbReference type="Proteomes" id="UP000755585">
    <property type="component" value="Unassembled WGS sequence"/>
</dbReference>
<protein>
    <submittedName>
        <fullName evidence="3">UPF0716 protein FxsA</fullName>
    </submittedName>
</protein>
<evidence type="ECO:0000256" key="1">
    <source>
        <dbReference type="SAM" id="MobiDB-lite"/>
    </source>
</evidence>
<dbReference type="RefSeq" id="WP_209695472.1">
    <property type="nucleotide sequence ID" value="NZ_BAAAVU010000014.1"/>
</dbReference>
<dbReference type="Pfam" id="PF04186">
    <property type="entry name" value="FxsA"/>
    <property type="match status" value="1"/>
</dbReference>
<gene>
    <name evidence="3" type="ORF">JOF29_003858</name>
</gene>
<evidence type="ECO:0000313" key="4">
    <source>
        <dbReference type="Proteomes" id="UP000755585"/>
    </source>
</evidence>
<proteinExistence type="predicted"/>
<organism evidence="3 4">
    <name type="scientific">Kribbella aluminosa</name>
    <dbReference type="NCBI Taxonomy" id="416017"/>
    <lineage>
        <taxon>Bacteria</taxon>
        <taxon>Bacillati</taxon>
        <taxon>Actinomycetota</taxon>
        <taxon>Actinomycetes</taxon>
        <taxon>Propionibacteriales</taxon>
        <taxon>Kribbellaceae</taxon>
        <taxon>Kribbella</taxon>
    </lineage>
</organism>
<keyword evidence="2" id="KW-1133">Transmembrane helix</keyword>
<reference evidence="3 4" key="1">
    <citation type="submission" date="2021-03" db="EMBL/GenBank/DDBJ databases">
        <title>Sequencing the genomes of 1000 actinobacteria strains.</title>
        <authorList>
            <person name="Klenk H.-P."/>
        </authorList>
    </citation>
    <scope>NUCLEOTIDE SEQUENCE [LARGE SCALE GENOMIC DNA]</scope>
    <source>
        <strain evidence="3 4">DSM 18824</strain>
    </source>
</reference>
<keyword evidence="2" id="KW-0812">Transmembrane</keyword>
<dbReference type="NCBIfam" id="NF008528">
    <property type="entry name" value="PRK11463.1-2"/>
    <property type="match status" value="2"/>
</dbReference>
<feature type="region of interest" description="Disordered" evidence="1">
    <location>
        <begin position="146"/>
        <end position="176"/>
    </location>
</feature>
<keyword evidence="4" id="KW-1185">Reference proteome</keyword>
<feature type="transmembrane region" description="Helical" evidence="2">
    <location>
        <begin position="97"/>
        <end position="121"/>
    </location>
</feature>